<gene>
    <name evidence="15" type="primary">Cyp6a2_4</name>
    <name evidence="16" type="synonym">Cyp6a2_3</name>
    <name evidence="16" type="ORF">g.58453</name>
    <name evidence="15" type="ORF">g.58454</name>
</gene>
<dbReference type="AlphaFoldDB" id="A0A146L1K9"/>
<dbReference type="PRINTS" id="PR00385">
    <property type="entry name" value="P450"/>
</dbReference>
<dbReference type="PANTHER" id="PTHR24292:SF54">
    <property type="entry name" value="CYP9F3-RELATED"/>
    <property type="match status" value="1"/>
</dbReference>
<dbReference type="PRINTS" id="PR00463">
    <property type="entry name" value="EP450I"/>
</dbReference>
<evidence type="ECO:0000256" key="11">
    <source>
        <dbReference type="ARBA" id="ARBA00023033"/>
    </source>
</evidence>
<dbReference type="InterPro" id="IPR050476">
    <property type="entry name" value="Insect_CytP450_Detox"/>
</dbReference>
<keyword evidence="9 14" id="KW-0560">Oxidoreductase</keyword>
<evidence type="ECO:0000256" key="10">
    <source>
        <dbReference type="ARBA" id="ARBA00023004"/>
    </source>
</evidence>
<sequence>MIALLICIATILFVIYDRLKFRHWLVRGVHHQSPVPFFGHYLPVLLGRKAPGEFYDCHYQKYKDLPYFGVYEYHRPVLIVNDLKLVEHILVKDFSSFANHPRWVIDEDSYLNLMTLNLRGNLWRATRYKLTPLFTASKMQLALNRILQKATPVFEEGEIEIQEKINSISADVIASYFGATIQNKEAFAQTAYEQTHFSPIRHLEIQFLEHFPKLAYWTGMKLFHERLNKLMKETTRLLLSGCGSNSELRSLLEGIKGEGVLKMKGKDFDINGNSGVQHVFEATDELLLGQAAQFLFAGLDATSNTMGFLVYEMAVNADVQQKVREEAVAALERTKGVWTYEMIQSLQYLQFCINESTRLHSVKPFLFREATRDYKLPGTDVQIKVGDKIVIPAISLQTDPRYYSEPLAFKPERWSQVEREKKNYTWLPFGEGPRQCLGMRFAFMEMKFVVAKLLTEFEISISERTEMPAGHVILGIVGRLDRPVYINLKRIGNLSNSP</sequence>
<dbReference type="GO" id="GO:0004497">
    <property type="term" value="F:monooxygenase activity"/>
    <property type="evidence" value="ECO:0007669"/>
    <property type="project" value="UniProtKB-KW"/>
</dbReference>
<protein>
    <submittedName>
        <fullName evidence="15">Cytochrome P450 6a2</fullName>
    </submittedName>
</protein>
<evidence type="ECO:0000256" key="1">
    <source>
        <dbReference type="ARBA" id="ARBA00001971"/>
    </source>
</evidence>
<comment type="cofactor">
    <cofactor evidence="1 13">
        <name>heme</name>
        <dbReference type="ChEBI" id="CHEBI:30413"/>
    </cofactor>
</comment>
<organism evidence="15">
    <name type="scientific">Lygus hesperus</name>
    <name type="common">Western plant bug</name>
    <dbReference type="NCBI Taxonomy" id="30085"/>
    <lineage>
        <taxon>Eukaryota</taxon>
        <taxon>Metazoa</taxon>
        <taxon>Ecdysozoa</taxon>
        <taxon>Arthropoda</taxon>
        <taxon>Hexapoda</taxon>
        <taxon>Insecta</taxon>
        <taxon>Pterygota</taxon>
        <taxon>Neoptera</taxon>
        <taxon>Paraneoptera</taxon>
        <taxon>Hemiptera</taxon>
        <taxon>Heteroptera</taxon>
        <taxon>Panheteroptera</taxon>
        <taxon>Cimicomorpha</taxon>
        <taxon>Miridae</taxon>
        <taxon>Mirini</taxon>
        <taxon>Lygus</taxon>
    </lineage>
</organism>
<evidence type="ECO:0000256" key="14">
    <source>
        <dbReference type="RuleBase" id="RU000461"/>
    </source>
</evidence>
<keyword evidence="6 13" id="KW-0479">Metal-binding</keyword>
<evidence type="ECO:0000256" key="13">
    <source>
        <dbReference type="PIRSR" id="PIRSR602401-1"/>
    </source>
</evidence>
<evidence type="ECO:0000256" key="3">
    <source>
        <dbReference type="ARBA" id="ARBA00004406"/>
    </source>
</evidence>
<dbReference type="InterPro" id="IPR002401">
    <property type="entry name" value="Cyt_P450_E_grp-I"/>
</dbReference>
<dbReference type="InterPro" id="IPR001128">
    <property type="entry name" value="Cyt_P450"/>
</dbReference>
<evidence type="ECO:0000256" key="6">
    <source>
        <dbReference type="ARBA" id="ARBA00022723"/>
    </source>
</evidence>
<dbReference type="CDD" id="cd11056">
    <property type="entry name" value="CYP6-like"/>
    <property type="match status" value="1"/>
</dbReference>
<dbReference type="InterPro" id="IPR036396">
    <property type="entry name" value="Cyt_P450_sf"/>
</dbReference>
<dbReference type="Pfam" id="PF00067">
    <property type="entry name" value="p450"/>
    <property type="match status" value="1"/>
</dbReference>
<comment type="similarity">
    <text evidence="4 14">Belongs to the cytochrome P450 family.</text>
</comment>
<evidence type="ECO:0000256" key="2">
    <source>
        <dbReference type="ARBA" id="ARBA00004174"/>
    </source>
</evidence>
<dbReference type="PROSITE" id="PS00086">
    <property type="entry name" value="CYTOCHROME_P450"/>
    <property type="match status" value="1"/>
</dbReference>
<evidence type="ECO:0000256" key="7">
    <source>
        <dbReference type="ARBA" id="ARBA00022824"/>
    </source>
</evidence>
<dbReference type="GO" id="GO:0005506">
    <property type="term" value="F:iron ion binding"/>
    <property type="evidence" value="ECO:0007669"/>
    <property type="project" value="InterPro"/>
</dbReference>
<dbReference type="GO" id="GO:0005789">
    <property type="term" value="C:endoplasmic reticulum membrane"/>
    <property type="evidence" value="ECO:0007669"/>
    <property type="project" value="UniProtKB-SubCell"/>
</dbReference>
<evidence type="ECO:0000256" key="4">
    <source>
        <dbReference type="ARBA" id="ARBA00010617"/>
    </source>
</evidence>
<feature type="binding site" description="axial binding residue" evidence="13">
    <location>
        <position position="436"/>
    </location>
    <ligand>
        <name>heme</name>
        <dbReference type="ChEBI" id="CHEBI:30413"/>
    </ligand>
    <ligandPart>
        <name>Fe</name>
        <dbReference type="ChEBI" id="CHEBI:18248"/>
    </ligandPart>
</feature>
<evidence type="ECO:0000256" key="9">
    <source>
        <dbReference type="ARBA" id="ARBA00023002"/>
    </source>
</evidence>
<keyword evidence="10 13" id="KW-0408">Iron</keyword>
<proteinExistence type="inferred from homology"/>
<reference evidence="15" key="1">
    <citation type="journal article" date="2016" name="Gigascience">
        <title>De novo construction of an expanded transcriptome assembly for the western tarnished plant bug, Lygus hesperus.</title>
        <authorList>
            <person name="Tassone E.E."/>
            <person name="Geib S.M."/>
            <person name="Hall B."/>
            <person name="Fabrick J.A."/>
            <person name="Brent C.S."/>
            <person name="Hull J.J."/>
        </authorList>
    </citation>
    <scope>NUCLEOTIDE SEQUENCE</scope>
</reference>
<evidence type="ECO:0000256" key="8">
    <source>
        <dbReference type="ARBA" id="ARBA00022848"/>
    </source>
</evidence>
<evidence type="ECO:0000313" key="15">
    <source>
        <dbReference type="EMBL" id="JAQ01839.1"/>
    </source>
</evidence>
<evidence type="ECO:0000313" key="16">
    <source>
        <dbReference type="EMBL" id="JAQ13099.1"/>
    </source>
</evidence>
<keyword evidence="12" id="KW-0472">Membrane</keyword>
<keyword evidence="5 13" id="KW-0349">Heme</keyword>
<keyword evidence="7" id="KW-0256">Endoplasmic reticulum</keyword>
<accession>A0A146L1K9</accession>
<keyword evidence="11 14" id="KW-0503">Monooxygenase</keyword>
<dbReference type="PANTHER" id="PTHR24292">
    <property type="entry name" value="CYTOCHROME P450"/>
    <property type="match status" value="1"/>
</dbReference>
<dbReference type="GO" id="GO:0020037">
    <property type="term" value="F:heme binding"/>
    <property type="evidence" value="ECO:0007669"/>
    <property type="project" value="InterPro"/>
</dbReference>
<dbReference type="EMBL" id="GDHC01016790">
    <property type="protein sequence ID" value="JAQ01839.1"/>
    <property type="molecule type" value="Transcribed_RNA"/>
</dbReference>
<dbReference type="InterPro" id="IPR017972">
    <property type="entry name" value="Cyt_P450_CS"/>
</dbReference>
<evidence type="ECO:0000256" key="12">
    <source>
        <dbReference type="ARBA" id="ARBA00023136"/>
    </source>
</evidence>
<keyword evidence="8" id="KW-0492">Microsome</keyword>
<dbReference type="GO" id="GO:0016705">
    <property type="term" value="F:oxidoreductase activity, acting on paired donors, with incorporation or reduction of molecular oxygen"/>
    <property type="evidence" value="ECO:0007669"/>
    <property type="project" value="InterPro"/>
</dbReference>
<comment type="subcellular location">
    <subcellularLocation>
        <location evidence="3">Endoplasmic reticulum membrane</location>
        <topology evidence="3">Peripheral membrane protein</topology>
    </subcellularLocation>
    <subcellularLocation>
        <location evidence="2">Microsome membrane</location>
        <topology evidence="2">Peripheral membrane protein</topology>
    </subcellularLocation>
</comment>
<dbReference type="Gene3D" id="1.10.630.10">
    <property type="entry name" value="Cytochrome P450"/>
    <property type="match status" value="1"/>
</dbReference>
<dbReference type="EMBL" id="GDHC01005530">
    <property type="protein sequence ID" value="JAQ13099.1"/>
    <property type="molecule type" value="Transcribed_RNA"/>
</dbReference>
<name>A0A146L1K9_LYGHE</name>
<evidence type="ECO:0000256" key="5">
    <source>
        <dbReference type="ARBA" id="ARBA00022617"/>
    </source>
</evidence>
<dbReference type="SUPFAM" id="SSF48264">
    <property type="entry name" value="Cytochrome P450"/>
    <property type="match status" value="1"/>
</dbReference>